<protein>
    <submittedName>
        <fullName evidence="2">Uncharacterized protein</fullName>
    </submittedName>
</protein>
<dbReference type="OrthoDB" id="439112at2759"/>
<reference evidence="2" key="1">
    <citation type="submission" date="2021-02" db="EMBL/GenBank/DDBJ databases">
        <authorList>
            <person name="Dougan E. K."/>
            <person name="Rhodes N."/>
            <person name="Thang M."/>
            <person name="Chan C."/>
        </authorList>
    </citation>
    <scope>NUCLEOTIDE SEQUENCE</scope>
</reference>
<evidence type="ECO:0000313" key="2">
    <source>
        <dbReference type="EMBL" id="CAE8614071.1"/>
    </source>
</evidence>
<dbReference type="EMBL" id="CAJNNV010025362">
    <property type="protein sequence ID" value="CAE8614071.1"/>
    <property type="molecule type" value="Genomic_DNA"/>
</dbReference>
<dbReference type="AlphaFoldDB" id="A0A813FPH6"/>
<organism evidence="2 3">
    <name type="scientific">Polarella glacialis</name>
    <name type="common">Dinoflagellate</name>
    <dbReference type="NCBI Taxonomy" id="89957"/>
    <lineage>
        <taxon>Eukaryota</taxon>
        <taxon>Sar</taxon>
        <taxon>Alveolata</taxon>
        <taxon>Dinophyceae</taxon>
        <taxon>Suessiales</taxon>
        <taxon>Suessiaceae</taxon>
        <taxon>Polarella</taxon>
    </lineage>
</organism>
<evidence type="ECO:0000256" key="1">
    <source>
        <dbReference type="SAM" id="MobiDB-lite"/>
    </source>
</evidence>
<dbReference type="Proteomes" id="UP000654075">
    <property type="component" value="Unassembled WGS sequence"/>
</dbReference>
<accession>A0A813FPH6</accession>
<comment type="caution">
    <text evidence="2">The sequence shown here is derived from an EMBL/GenBank/DDBJ whole genome shotgun (WGS) entry which is preliminary data.</text>
</comment>
<feature type="region of interest" description="Disordered" evidence="1">
    <location>
        <begin position="185"/>
        <end position="229"/>
    </location>
</feature>
<gene>
    <name evidence="2" type="ORF">PGLA1383_LOCUS31806</name>
</gene>
<proteinExistence type="predicted"/>
<dbReference type="OMA" id="RPMSAKG"/>
<keyword evidence="3" id="KW-1185">Reference proteome</keyword>
<name>A0A813FPH6_POLGL</name>
<evidence type="ECO:0000313" key="3">
    <source>
        <dbReference type="Proteomes" id="UP000654075"/>
    </source>
</evidence>
<sequence>MAVKNKKMEITALRRELAGERQVILSRIAGDSGTDEGERKLQLIWQNFRIKDCTKATAVVLGTDSADFVEGKEAALANTKELFETELFPAGSVGVPLERLSSIHAHYFGAGFEKVVGVKLRKFITDNFEYDDKGTRVKASLKVLNALRKMEARELVAEEKDWAKRTKFDNTNKEKQVKIQPPPFALSAPQVHFDPDHRPRYGTTKMTPDELEDRPMSAKGMGKGGPMGF</sequence>